<sequence>MRRMKLTFRIVVVMIAVMVVGLMPKVAKADSSPIAVKAILPDNQFKKDVSFYYLKMSPGAKQEIELQLFNSSDQEVTAEVSLSSATTNDNGLIDYNLIEKEIDKSLLYPFPSIASTPKEVKVPAQSDVKTKIKIEMPAEEYDGMILGGVNVKTKKTEDKQTEDDSSQGGMKIENEMTYSIGVVLIENEEFVKTDMKLTKVFASQIMGNNTTKATLQNPTSAVMEDVSIEAKVMKKGSSDVLYEIKSDGYRMAPNSAFDFGIPIGKERYRAGEYTLKLVAVSDPKDEKDGERQEWTFEEDFVIKREEADKLNAKAVDLPTDYTKWFIIGGIALLALILIIIMIVVLVKKKKQEQKRKASKNKSKSKSKKRKK</sequence>
<comment type="caution">
    <text evidence="5">The sequence shown here is derived from an EMBL/GenBank/DDBJ whole genome shotgun (WGS) entry which is preliminary data.</text>
</comment>
<keyword evidence="2" id="KW-0812">Transmembrane</keyword>
<dbReference type="InterPro" id="IPR010317">
    <property type="entry name" value="WxLIP_PGBD"/>
</dbReference>
<dbReference type="InterPro" id="IPR021759">
    <property type="entry name" value="WxLIP_HBD"/>
</dbReference>
<feature type="domain" description="WxL Interacting Protein host binding" evidence="4">
    <location>
        <begin position="169"/>
        <end position="311"/>
    </location>
</feature>
<proteinExistence type="predicted"/>
<reference evidence="5" key="1">
    <citation type="submission" date="2020-12" db="EMBL/GenBank/DDBJ databases">
        <title>Vagococcus allomyrinae sp. nov. and Enterococcus lavae sp. nov., isolated from the larvae of Allomyrina dichotoma.</title>
        <authorList>
            <person name="Lee S.D."/>
        </authorList>
    </citation>
    <scope>NUCLEOTIDE SEQUENCE</scope>
    <source>
        <strain evidence="5">BWB3-3</strain>
    </source>
</reference>
<gene>
    <name evidence="5" type="ORF">I6N95_04445</name>
</gene>
<evidence type="ECO:0000259" key="4">
    <source>
        <dbReference type="Pfam" id="PF11797"/>
    </source>
</evidence>
<dbReference type="EMBL" id="JAEEGA010000002">
    <property type="protein sequence ID" value="MBP1040258.1"/>
    <property type="molecule type" value="Genomic_DNA"/>
</dbReference>
<accession>A0A940SVF0</accession>
<feature type="region of interest" description="Disordered" evidence="1">
    <location>
        <begin position="349"/>
        <end position="371"/>
    </location>
</feature>
<name>A0A940SVF0_9ENTE</name>
<evidence type="ECO:0000256" key="1">
    <source>
        <dbReference type="SAM" id="MobiDB-lite"/>
    </source>
</evidence>
<dbReference type="Pfam" id="PF11797">
    <property type="entry name" value="WxLIP_HBD"/>
    <property type="match status" value="1"/>
</dbReference>
<evidence type="ECO:0000256" key="2">
    <source>
        <dbReference type="SAM" id="Phobius"/>
    </source>
</evidence>
<dbReference type="NCBIfam" id="NF041738">
    <property type="entry name" value="GG_III-CTERM"/>
    <property type="match status" value="1"/>
</dbReference>
<keyword evidence="2" id="KW-0472">Membrane</keyword>
<evidence type="ECO:0000313" key="6">
    <source>
        <dbReference type="Proteomes" id="UP000674938"/>
    </source>
</evidence>
<protein>
    <submittedName>
        <fullName evidence="5">DUF916 and DUF3324 domain-containing protein</fullName>
    </submittedName>
</protein>
<dbReference type="Pfam" id="PF06030">
    <property type="entry name" value="WxLIP_PGBD"/>
    <property type="match status" value="1"/>
</dbReference>
<dbReference type="Proteomes" id="UP000674938">
    <property type="component" value="Unassembled WGS sequence"/>
</dbReference>
<evidence type="ECO:0000259" key="3">
    <source>
        <dbReference type="Pfam" id="PF06030"/>
    </source>
</evidence>
<feature type="domain" description="WxL Interacting Protein peptidoglycan binding" evidence="3">
    <location>
        <begin position="36"/>
        <end position="152"/>
    </location>
</feature>
<feature type="transmembrane region" description="Helical" evidence="2">
    <location>
        <begin position="324"/>
        <end position="346"/>
    </location>
</feature>
<organism evidence="5 6">
    <name type="scientific">Vagococcus allomyrinae</name>
    <dbReference type="NCBI Taxonomy" id="2794353"/>
    <lineage>
        <taxon>Bacteria</taxon>
        <taxon>Bacillati</taxon>
        <taxon>Bacillota</taxon>
        <taxon>Bacilli</taxon>
        <taxon>Lactobacillales</taxon>
        <taxon>Enterococcaceae</taxon>
        <taxon>Vagococcus</taxon>
    </lineage>
</organism>
<dbReference type="AlphaFoldDB" id="A0A940SVF0"/>
<keyword evidence="2" id="KW-1133">Transmembrane helix</keyword>
<keyword evidence="6" id="KW-1185">Reference proteome</keyword>
<evidence type="ECO:0000313" key="5">
    <source>
        <dbReference type="EMBL" id="MBP1040258.1"/>
    </source>
</evidence>